<evidence type="ECO:0000313" key="1">
    <source>
        <dbReference type="EMBL" id="KAK7331178.1"/>
    </source>
</evidence>
<gene>
    <name evidence="1" type="ORF">VNO77_25396</name>
</gene>
<evidence type="ECO:0000313" key="2">
    <source>
        <dbReference type="Proteomes" id="UP001367508"/>
    </source>
</evidence>
<proteinExistence type="predicted"/>
<comment type="caution">
    <text evidence="1">The sequence shown here is derived from an EMBL/GenBank/DDBJ whole genome shotgun (WGS) entry which is preliminary data.</text>
</comment>
<reference evidence="1 2" key="1">
    <citation type="submission" date="2024-01" db="EMBL/GenBank/DDBJ databases">
        <title>The genomes of 5 underutilized Papilionoideae crops provide insights into root nodulation and disease resistanc.</title>
        <authorList>
            <person name="Jiang F."/>
        </authorList>
    </citation>
    <scope>NUCLEOTIDE SEQUENCE [LARGE SCALE GENOMIC DNA]</scope>
    <source>
        <strain evidence="1">LVBAO_FW01</strain>
        <tissue evidence="1">Leaves</tissue>
    </source>
</reference>
<name>A0AAN9LD73_CANGL</name>
<dbReference type="EMBL" id="JAYMYQ010000005">
    <property type="protein sequence ID" value="KAK7331178.1"/>
    <property type="molecule type" value="Genomic_DNA"/>
</dbReference>
<organism evidence="1 2">
    <name type="scientific">Canavalia gladiata</name>
    <name type="common">Sword bean</name>
    <name type="synonym">Dolichos gladiatus</name>
    <dbReference type="NCBI Taxonomy" id="3824"/>
    <lineage>
        <taxon>Eukaryota</taxon>
        <taxon>Viridiplantae</taxon>
        <taxon>Streptophyta</taxon>
        <taxon>Embryophyta</taxon>
        <taxon>Tracheophyta</taxon>
        <taxon>Spermatophyta</taxon>
        <taxon>Magnoliopsida</taxon>
        <taxon>eudicotyledons</taxon>
        <taxon>Gunneridae</taxon>
        <taxon>Pentapetalae</taxon>
        <taxon>rosids</taxon>
        <taxon>fabids</taxon>
        <taxon>Fabales</taxon>
        <taxon>Fabaceae</taxon>
        <taxon>Papilionoideae</taxon>
        <taxon>50 kb inversion clade</taxon>
        <taxon>NPAAA clade</taxon>
        <taxon>indigoferoid/millettioid clade</taxon>
        <taxon>Phaseoleae</taxon>
        <taxon>Canavalia</taxon>
    </lineage>
</organism>
<keyword evidence="2" id="KW-1185">Reference proteome</keyword>
<sequence length="126" mass="14201">MARGNEKKSKLKRVATFYAKNTESNPGVLEVKEIMMYTTSKKTPHIAEKSVKVQLLKECGGDDSASSLQNICTEKGSKSASTNDSTSISYQEKEIEPLNWEELEQFTDFDPKVKRMVDSFSQLINK</sequence>
<dbReference type="Proteomes" id="UP001367508">
    <property type="component" value="Unassembled WGS sequence"/>
</dbReference>
<dbReference type="AlphaFoldDB" id="A0AAN9LD73"/>
<protein>
    <submittedName>
        <fullName evidence="1">Uncharacterized protein</fullName>
    </submittedName>
</protein>
<accession>A0AAN9LD73</accession>